<accession>A0A914L9S3</accession>
<feature type="compositionally biased region" description="Polar residues" evidence="1">
    <location>
        <begin position="751"/>
        <end position="762"/>
    </location>
</feature>
<dbReference type="WBParaSite" id="Minc3s00360g10964">
    <property type="protein sequence ID" value="Minc3s00360g10964"/>
    <property type="gene ID" value="Minc3s00360g10964"/>
</dbReference>
<feature type="compositionally biased region" description="Basic and acidic residues" evidence="1">
    <location>
        <begin position="651"/>
        <end position="661"/>
    </location>
</feature>
<feature type="compositionally biased region" description="Low complexity" evidence="1">
    <location>
        <begin position="245"/>
        <end position="255"/>
    </location>
</feature>
<proteinExistence type="predicted"/>
<feature type="compositionally biased region" description="Acidic residues" evidence="1">
    <location>
        <begin position="61"/>
        <end position="70"/>
    </location>
</feature>
<feature type="compositionally biased region" description="Low complexity" evidence="1">
    <location>
        <begin position="627"/>
        <end position="637"/>
    </location>
</feature>
<feature type="region of interest" description="Disordered" evidence="1">
    <location>
        <begin position="495"/>
        <end position="516"/>
    </location>
</feature>
<reference evidence="3" key="1">
    <citation type="submission" date="2022-11" db="UniProtKB">
        <authorList>
            <consortium name="WormBaseParasite"/>
        </authorList>
    </citation>
    <scope>IDENTIFICATION</scope>
</reference>
<evidence type="ECO:0000256" key="1">
    <source>
        <dbReference type="SAM" id="MobiDB-lite"/>
    </source>
</evidence>
<name>A0A914L9S3_MELIC</name>
<evidence type="ECO:0000313" key="3">
    <source>
        <dbReference type="WBParaSite" id="Minc3s00360g10964"/>
    </source>
</evidence>
<evidence type="ECO:0000313" key="2">
    <source>
        <dbReference type="Proteomes" id="UP000887563"/>
    </source>
</evidence>
<dbReference type="AlphaFoldDB" id="A0A914L9S3"/>
<feature type="compositionally biased region" description="Polar residues" evidence="1">
    <location>
        <begin position="769"/>
        <end position="779"/>
    </location>
</feature>
<feature type="region of interest" description="Disordered" evidence="1">
    <location>
        <begin position="47"/>
        <end position="94"/>
    </location>
</feature>
<dbReference type="Proteomes" id="UP000887563">
    <property type="component" value="Unplaced"/>
</dbReference>
<feature type="region of interest" description="Disordered" evidence="1">
    <location>
        <begin position="687"/>
        <end position="785"/>
    </location>
</feature>
<feature type="region of interest" description="Disordered" evidence="1">
    <location>
        <begin position="600"/>
        <end position="665"/>
    </location>
</feature>
<feature type="region of interest" description="Disordered" evidence="1">
    <location>
        <begin position="191"/>
        <end position="255"/>
    </location>
</feature>
<feature type="compositionally biased region" description="Basic residues" evidence="1">
    <location>
        <begin position="731"/>
        <end position="750"/>
    </location>
</feature>
<feature type="compositionally biased region" description="Polar residues" evidence="1">
    <location>
        <begin position="353"/>
        <end position="370"/>
    </location>
</feature>
<protein>
    <submittedName>
        <fullName evidence="3">Uncharacterized protein</fullName>
    </submittedName>
</protein>
<keyword evidence="2" id="KW-1185">Reference proteome</keyword>
<feature type="compositionally biased region" description="Polar residues" evidence="1">
    <location>
        <begin position="546"/>
        <end position="562"/>
    </location>
</feature>
<feature type="compositionally biased region" description="Polar residues" evidence="1">
    <location>
        <begin position="73"/>
        <end position="82"/>
    </location>
</feature>
<organism evidence="2 3">
    <name type="scientific">Meloidogyne incognita</name>
    <name type="common">Southern root-knot nematode worm</name>
    <name type="synonym">Oxyuris incognita</name>
    <dbReference type="NCBI Taxonomy" id="6306"/>
    <lineage>
        <taxon>Eukaryota</taxon>
        <taxon>Metazoa</taxon>
        <taxon>Ecdysozoa</taxon>
        <taxon>Nematoda</taxon>
        <taxon>Chromadorea</taxon>
        <taxon>Rhabditida</taxon>
        <taxon>Tylenchina</taxon>
        <taxon>Tylenchomorpha</taxon>
        <taxon>Tylenchoidea</taxon>
        <taxon>Meloidogynidae</taxon>
        <taxon>Meloidogyninae</taxon>
        <taxon>Meloidogyne</taxon>
        <taxon>Meloidogyne incognita group</taxon>
    </lineage>
</organism>
<feature type="region of interest" description="Disordered" evidence="1">
    <location>
        <begin position="298"/>
        <end position="381"/>
    </location>
</feature>
<feature type="compositionally biased region" description="Basic and acidic residues" evidence="1">
    <location>
        <begin position="695"/>
        <end position="720"/>
    </location>
</feature>
<feature type="compositionally biased region" description="Basic and acidic residues" evidence="1">
    <location>
        <begin position="371"/>
        <end position="381"/>
    </location>
</feature>
<sequence>MRRRLLLSAGSTPVLIYKGAQPWTPLAQAKAFAVKTQPLVFKGEKEEFNELKRPQPAQALDDFEGSGEEPELSHSNDYNNNEVPERDANSDLHESLRQPLKRLSNRQLSVLLKQIRGQRRKQQGETEETIQDGQSRKSMLTELHTLLRSSSNSQRLRRPKLLTNINIIPNEWNIYPPKRLNNNEEIRLEGDVKNGGENETSNLLSNPSIDNITRSENTTDEKIEGNNEQHPNESINTETTENRTLETSTAAESTSTEIATTQNITTENISTESTITEGSISNDGLTINDKELSDNAEFKRTTEQIKTTTKTTTETSSSTVESLHSVEIGPIDKGDKFVKTNKDDKTHHKSKQSKQTGKEGQQSSKQTTTFESKKSNKDEQRIKRLKAHWRVVEQKIANEMNAAIKNSSKVISEAEKILNKGVNKKNNSIIFASKTFDPEANPQIPEEENNKKSQLEDFKTAQFTALSTQLRQIRQRYEALKRQYLAKLRWLKSKKEGRRKGGKKKDGNKIAGTPTFLDGAELNLDSVGIRRNKTLEQLNKEDNKQSDSNIQTAVDQNSNIEVSNKTRENIGIIQTELEELKHEEDFAKKIISGNIEEIGEKKIEETPSTVNDEEQPTTVNDKEINDNTDTTTTTSTPNPVPPKKTKKKKTLEKQKNKEKQPKQSLKLTLAELADELNKLDEKLFGDVGGQINSTVKEETEKDKKEKEEILEGNKFNKNETKTGINTQKTKILGKKMKKPKPQKQQLKKSSRVNSSPDLNASQVPIKPVNGNQANQNGSQLRWAFK</sequence>
<feature type="compositionally biased region" description="Polar residues" evidence="1">
    <location>
        <begin position="197"/>
        <end position="216"/>
    </location>
</feature>
<feature type="region of interest" description="Disordered" evidence="1">
    <location>
        <begin position="537"/>
        <end position="562"/>
    </location>
</feature>
<feature type="compositionally biased region" description="Low complexity" evidence="1">
    <location>
        <begin position="304"/>
        <end position="322"/>
    </location>
</feature>
<feature type="compositionally biased region" description="Basic and acidic residues" evidence="1">
    <location>
        <begin position="330"/>
        <end position="346"/>
    </location>
</feature>
<feature type="region of interest" description="Disordered" evidence="1">
    <location>
        <begin position="114"/>
        <end position="137"/>
    </location>
</feature>
<feature type="compositionally biased region" description="Basic and acidic residues" evidence="1">
    <location>
        <begin position="217"/>
        <end position="231"/>
    </location>
</feature>
<feature type="compositionally biased region" description="Basic and acidic residues" evidence="1">
    <location>
        <begin position="83"/>
        <end position="94"/>
    </location>
</feature>